<name>A0A1U7JB94_9CYAN</name>
<dbReference type="Gene3D" id="3.40.1390.20">
    <property type="entry name" value="HprK N-terminal domain-like"/>
    <property type="match status" value="1"/>
</dbReference>
<protein>
    <recommendedName>
        <fullName evidence="1">DRTGG domain-containing protein</fullName>
    </recommendedName>
</protein>
<dbReference type="EMBL" id="MRCG01000001">
    <property type="protein sequence ID" value="OKH50970.1"/>
    <property type="molecule type" value="Genomic_DNA"/>
</dbReference>
<dbReference type="PANTHER" id="PTHR43356:SF2">
    <property type="entry name" value="PHOSPHATE ACETYLTRANSFERASE"/>
    <property type="match status" value="1"/>
</dbReference>
<dbReference type="InterPro" id="IPR028979">
    <property type="entry name" value="Ser_kin/Pase_Hpr-like_N_sf"/>
</dbReference>
<evidence type="ECO:0000313" key="3">
    <source>
        <dbReference type="Proteomes" id="UP000185557"/>
    </source>
</evidence>
<dbReference type="OrthoDB" id="9769095at2"/>
<organism evidence="2 3">
    <name type="scientific">Phormidium tenue NIES-30</name>
    <dbReference type="NCBI Taxonomy" id="549789"/>
    <lineage>
        <taxon>Bacteria</taxon>
        <taxon>Bacillati</taxon>
        <taxon>Cyanobacteriota</taxon>
        <taxon>Cyanophyceae</taxon>
        <taxon>Oscillatoriophycideae</taxon>
        <taxon>Oscillatoriales</taxon>
        <taxon>Oscillatoriaceae</taxon>
        <taxon>Phormidium</taxon>
    </lineage>
</organism>
<sequence>MPSSAKRLVIGSTESYSGKSAILLGVGLQLQGLGVDIGFGKPMGNSVNGDGKDPDLDFIVNTLKLPAARFYPPAISLTEATVADRLVLDEQSPASYSLLQYAEQRGEDLLLLEGPGNLTEGTLLNLSVAHIAADIDAAVVLVTRYDSLLLVDRLLAAKAQLGARLIGVIINDVPKDAAEACAELARPFLENQGIPVLAVLPRSPIMRSITVREIVARLDAEVLCCSNRLDLMVETLTIGAMNVNSALRYFRKATNMAVVTGGDRTDIQFAALETSTQCLVLTGQIPPSPEILERASDLEVPIVSVDSDTLSTVERIDELFGQVRLHEPIKVQCIQELVADHFDLDRLLHLLDLKLPVSAT</sequence>
<dbReference type="RefSeq" id="WP_073606782.1">
    <property type="nucleotide sequence ID" value="NZ_MRCG01000001.1"/>
</dbReference>
<dbReference type="InterPro" id="IPR010766">
    <property type="entry name" value="DRTGG"/>
</dbReference>
<dbReference type="PANTHER" id="PTHR43356">
    <property type="entry name" value="PHOSPHATE ACETYLTRANSFERASE"/>
    <property type="match status" value="1"/>
</dbReference>
<dbReference type="Pfam" id="PF13500">
    <property type="entry name" value="AAA_26"/>
    <property type="match status" value="1"/>
</dbReference>
<dbReference type="STRING" id="549789.NIES30_02540"/>
<proteinExistence type="predicted"/>
<dbReference type="AlphaFoldDB" id="A0A1U7JB94"/>
<accession>A0A1U7JB94</accession>
<keyword evidence="3" id="KW-1185">Reference proteome</keyword>
<gene>
    <name evidence="2" type="ORF">NIES30_02540</name>
</gene>
<dbReference type="InterPro" id="IPR027417">
    <property type="entry name" value="P-loop_NTPase"/>
</dbReference>
<feature type="domain" description="DRTGG" evidence="1">
    <location>
        <begin position="213"/>
        <end position="318"/>
    </location>
</feature>
<reference evidence="2 3" key="1">
    <citation type="submission" date="2016-11" db="EMBL/GenBank/DDBJ databases">
        <title>Draft Genome Sequences of Nine Cyanobacterial Strains from Diverse Habitats.</title>
        <authorList>
            <person name="Zhu T."/>
            <person name="Hou S."/>
            <person name="Lu X."/>
            <person name="Hess W.R."/>
        </authorList>
    </citation>
    <scope>NUCLEOTIDE SEQUENCE [LARGE SCALE GENOMIC DNA]</scope>
    <source>
        <strain evidence="2 3">NIES-30</strain>
    </source>
</reference>
<dbReference type="Pfam" id="PF07085">
    <property type="entry name" value="DRTGG"/>
    <property type="match status" value="1"/>
</dbReference>
<dbReference type="SUPFAM" id="SSF75138">
    <property type="entry name" value="HprK N-terminal domain-like"/>
    <property type="match status" value="1"/>
</dbReference>
<dbReference type="Proteomes" id="UP000185557">
    <property type="component" value="Unassembled WGS sequence"/>
</dbReference>
<dbReference type="InterPro" id="IPR050500">
    <property type="entry name" value="Phos_Acetyltrans/Butyryltrans"/>
</dbReference>
<dbReference type="SUPFAM" id="SSF52540">
    <property type="entry name" value="P-loop containing nucleoside triphosphate hydrolases"/>
    <property type="match status" value="1"/>
</dbReference>
<dbReference type="Gene3D" id="3.40.50.300">
    <property type="entry name" value="P-loop containing nucleotide triphosphate hydrolases"/>
    <property type="match status" value="1"/>
</dbReference>
<comment type="caution">
    <text evidence="2">The sequence shown here is derived from an EMBL/GenBank/DDBJ whole genome shotgun (WGS) entry which is preliminary data.</text>
</comment>
<evidence type="ECO:0000259" key="1">
    <source>
        <dbReference type="Pfam" id="PF07085"/>
    </source>
</evidence>
<evidence type="ECO:0000313" key="2">
    <source>
        <dbReference type="EMBL" id="OKH50970.1"/>
    </source>
</evidence>